<dbReference type="GO" id="GO:0005886">
    <property type="term" value="C:plasma membrane"/>
    <property type="evidence" value="ECO:0007669"/>
    <property type="project" value="UniProtKB-SubCell"/>
</dbReference>
<reference evidence="10 11" key="1">
    <citation type="journal article" date="2016" name="Nat. Commun.">
        <title>Thousands of microbial genomes shed light on interconnected biogeochemical processes in an aquifer system.</title>
        <authorList>
            <person name="Anantharaman K."/>
            <person name="Brown C.T."/>
            <person name="Hug L.A."/>
            <person name="Sharon I."/>
            <person name="Castelle C.J."/>
            <person name="Probst A.J."/>
            <person name="Thomas B.C."/>
            <person name="Singh A."/>
            <person name="Wilkins M.J."/>
            <person name="Karaoz U."/>
            <person name="Brodie E.L."/>
            <person name="Williams K.H."/>
            <person name="Hubbard S.S."/>
            <person name="Banfield J.F."/>
        </authorList>
    </citation>
    <scope>NUCLEOTIDE SEQUENCE [LARGE SCALE GENOMIC DNA]</scope>
</reference>
<evidence type="ECO:0000256" key="1">
    <source>
        <dbReference type="ARBA" id="ARBA00004651"/>
    </source>
</evidence>
<evidence type="ECO:0000256" key="2">
    <source>
        <dbReference type="ARBA" id="ARBA00007783"/>
    </source>
</evidence>
<dbReference type="GO" id="GO:0140359">
    <property type="term" value="F:ABC-type transporter activity"/>
    <property type="evidence" value="ECO:0007669"/>
    <property type="project" value="InterPro"/>
</dbReference>
<accession>A0A1F7XJN8</accession>
<dbReference type="PROSITE" id="PS51012">
    <property type="entry name" value="ABC_TM2"/>
    <property type="match status" value="1"/>
</dbReference>
<evidence type="ECO:0000259" key="9">
    <source>
        <dbReference type="PROSITE" id="PS51012"/>
    </source>
</evidence>
<evidence type="ECO:0000256" key="7">
    <source>
        <dbReference type="ARBA" id="ARBA00023136"/>
    </source>
</evidence>
<proteinExistence type="inferred from homology"/>
<feature type="transmembrane region" description="Helical" evidence="8">
    <location>
        <begin position="190"/>
        <end position="208"/>
    </location>
</feature>
<dbReference type="InterPro" id="IPR047817">
    <property type="entry name" value="ABC2_TM_bact-type"/>
</dbReference>
<keyword evidence="5 8" id="KW-0812">Transmembrane</keyword>
<organism evidence="10 11">
    <name type="scientific">Candidatus Woesebacteria bacterium RBG_16_42_24</name>
    <dbReference type="NCBI Taxonomy" id="1802485"/>
    <lineage>
        <taxon>Bacteria</taxon>
        <taxon>Candidatus Woeseibacteriota</taxon>
    </lineage>
</organism>
<dbReference type="Pfam" id="PF01061">
    <property type="entry name" value="ABC2_membrane"/>
    <property type="match status" value="1"/>
</dbReference>
<keyword evidence="6 8" id="KW-1133">Transmembrane helix</keyword>
<dbReference type="InterPro" id="IPR013525">
    <property type="entry name" value="ABC2_TM"/>
</dbReference>
<keyword evidence="3 8" id="KW-0813">Transport</keyword>
<feature type="transmembrane region" description="Helical" evidence="8">
    <location>
        <begin position="96"/>
        <end position="123"/>
    </location>
</feature>
<name>A0A1F7XJN8_9BACT</name>
<keyword evidence="7 8" id="KW-0472">Membrane</keyword>
<keyword evidence="4 8" id="KW-1003">Cell membrane</keyword>
<protein>
    <recommendedName>
        <fullName evidence="8">Transport permease protein</fullName>
    </recommendedName>
</protein>
<dbReference type="AlphaFoldDB" id="A0A1F7XJN8"/>
<evidence type="ECO:0000256" key="8">
    <source>
        <dbReference type="RuleBase" id="RU361157"/>
    </source>
</evidence>
<dbReference type="STRING" id="1802485.A2V97_01215"/>
<evidence type="ECO:0000256" key="5">
    <source>
        <dbReference type="ARBA" id="ARBA00022692"/>
    </source>
</evidence>
<comment type="caution">
    <text evidence="10">The sequence shown here is derived from an EMBL/GenBank/DDBJ whole genome shotgun (WGS) entry which is preliminary data.</text>
</comment>
<dbReference type="GO" id="GO:0015920">
    <property type="term" value="P:lipopolysaccharide transport"/>
    <property type="evidence" value="ECO:0007669"/>
    <property type="project" value="TreeGrafter"/>
</dbReference>
<evidence type="ECO:0000256" key="6">
    <source>
        <dbReference type="ARBA" id="ARBA00022989"/>
    </source>
</evidence>
<evidence type="ECO:0000313" key="10">
    <source>
        <dbReference type="EMBL" id="OGM15236.1"/>
    </source>
</evidence>
<feature type="transmembrane region" description="Helical" evidence="8">
    <location>
        <begin position="220"/>
        <end position="239"/>
    </location>
</feature>
<dbReference type="Proteomes" id="UP000177382">
    <property type="component" value="Unassembled WGS sequence"/>
</dbReference>
<dbReference type="PANTHER" id="PTHR30413:SF10">
    <property type="entry name" value="CAPSULE POLYSACCHARIDE EXPORT INNER-MEMBRANE PROTEIN CTRC"/>
    <property type="match status" value="1"/>
</dbReference>
<dbReference type="EMBL" id="MGFX01000006">
    <property type="protein sequence ID" value="OGM15236.1"/>
    <property type="molecule type" value="Genomic_DNA"/>
</dbReference>
<feature type="domain" description="ABC transmembrane type-2" evidence="9">
    <location>
        <begin position="26"/>
        <end position="242"/>
    </location>
</feature>
<comment type="subcellular location">
    <subcellularLocation>
        <location evidence="1 8">Cell membrane</location>
        <topology evidence="1 8">Multi-pass membrane protein</topology>
    </subcellularLocation>
</comment>
<evidence type="ECO:0000256" key="4">
    <source>
        <dbReference type="ARBA" id="ARBA00022475"/>
    </source>
</evidence>
<sequence length="250" mass="28847">MNKQYFEFIFAMTEREFKTRYKRAIFGFIWVLINPILQMLIIGIIFSYFIDIPNYFIFLFSGLMPWNFITATMTRGTPSFVSERLLIKKAKFPLEAIPLSVIFSNFIHLGVSVFLFLGVLVVLGGGGNISLVFLFLSLIWLLLLSSGLVFFTSTLHVKFRDINFITQAFLIVLFYATPILYDLSLIPERLWFIFYLNPLTSIVMLFQCSFTGQCRLNPNIVGVNILIGIIVVLCGVIVFRKNKRNLVDWL</sequence>
<feature type="transmembrane region" description="Helical" evidence="8">
    <location>
        <begin position="164"/>
        <end position="184"/>
    </location>
</feature>
<feature type="transmembrane region" description="Helical" evidence="8">
    <location>
        <begin position="25"/>
        <end position="49"/>
    </location>
</feature>
<evidence type="ECO:0000256" key="3">
    <source>
        <dbReference type="ARBA" id="ARBA00022448"/>
    </source>
</evidence>
<comment type="similarity">
    <text evidence="2 8">Belongs to the ABC-2 integral membrane protein family.</text>
</comment>
<evidence type="ECO:0000313" key="11">
    <source>
        <dbReference type="Proteomes" id="UP000177382"/>
    </source>
</evidence>
<feature type="transmembrane region" description="Helical" evidence="8">
    <location>
        <begin position="129"/>
        <end position="152"/>
    </location>
</feature>
<dbReference type="PANTHER" id="PTHR30413">
    <property type="entry name" value="INNER MEMBRANE TRANSPORT PERMEASE"/>
    <property type="match status" value="1"/>
</dbReference>
<gene>
    <name evidence="10" type="ORF">A2V97_01215</name>
</gene>